<dbReference type="Gene3D" id="1.10.30.50">
    <property type="match status" value="1"/>
</dbReference>
<evidence type="ECO:0000313" key="3">
    <source>
        <dbReference type="Proteomes" id="UP000247569"/>
    </source>
</evidence>
<gene>
    <name evidence="2" type="ORF">DFR70_11491</name>
</gene>
<sequence>MQTATSWPVADRPPFRARSLDSFRNMVIPMTFRHAAPAAPTADNWIHTGVLVLNASYEALTEIGADRAVVLLMAGAAESIADRTPHFPIRSQHAELLLPETIRLLRYVYLEHSTRVHDESRATLAGVLRRDGHRCGYCADWARTVDHIRPRSRGGPNTWSNLVACCGPCNTTKADRTPEEAGMRLLWQPKAPNDRIKQQRRIWKQLAAT</sequence>
<dbReference type="InterPro" id="IPR029471">
    <property type="entry name" value="HNH_5"/>
</dbReference>
<accession>A0A318JWF3</accession>
<keyword evidence="2" id="KW-0255">Endonuclease</keyword>
<evidence type="ECO:0000259" key="1">
    <source>
        <dbReference type="SMART" id="SM00507"/>
    </source>
</evidence>
<dbReference type="InterPro" id="IPR003615">
    <property type="entry name" value="HNH_nuc"/>
</dbReference>
<keyword evidence="2" id="KW-0540">Nuclease</keyword>
<feature type="domain" description="HNH nuclease" evidence="1">
    <location>
        <begin position="122"/>
        <end position="171"/>
    </location>
</feature>
<dbReference type="Proteomes" id="UP000247569">
    <property type="component" value="Unassembled WGS sequence"/>
</dbReference>
<keyword evidence="3" id="KW-1185">Reference proteome</keyword>
<dbReference type="SMART" id="SM00507">
    <property type="entry name" value="HNHc"/>
    <property type="match status" value="1"/>
</dbReference>
<proteinExistence type="predicted"/>
<organism evidence="2 3">
    <name type="scientific">Nocardia tenerifensis</name>
    <dbReference type="NCBI Taxonomy" id="228006"/>
    <lineage>
        <taxon>Bacteria</taxon>
        <taxon>Bacillati</taxon>
        <taxon>Actinomycetota</taxon>
        <taxon>Actinomycetes</taxon>
        <taxon>Mycobacteriales</taxon>
        <taxon>Nocardiaceae</taxon>
        <taxon>Nocardia</taxon>
    </lineage>
</organism>
<dbReference type="InterPro" id="IPR052892">
    <property type="entry name" value="NA-targeting_endonuclease"/>
</dbReference>
<dbReference type="AlphaFoldDB" id="A0A318JWF3"/>
<comment type="caution">
    <text evidence="2">The sequence shown here is derived from an EMBL/GenBank/DDBJ whole genome shotgun (WGS) entry which is preliminary data.</text>
</comment>
<protein>
    <submittedName>
        <fullName evidence="2">HNH endonuclease</fullName>
    </submittedName>
</protein>
<dbReference type="PANTHER" id="PTHR33877:SF2">
    <property type="entry name" value="OS07G0170200 PROTEIN"/>
    <property type="match status" value="1"/>
</dbReference>
<reference evidence="2 3" key="1">
    <citation type="submission" date="2018-05" db="EMBL/GenBank/DDBJ databases">
        <title>Genomic Encyclopedia of Type Strains, Phase IV (KMG-IV): sequencing the most valuable type-strain genomes for metagenomic binning, comparative biology and taxonomic classification.</title>
        <authorList>
            <person name="Goeker M."/>
        </authorList>
    </citation>
    <scope>NUCLEOTIDE SEQUENCE [LARGE SCALE GENOMIC DNA]</scope>
    <source>
        <strain evidence="2 3">DSM 44704</strain>
    </source>
</reference>
<evidence type="ECO:0000313" key="2">
    <source>
        <dbReference type="EMBL" id="PXX58407.1"/>
    </source>
</evidence>
<dbReference type="CDD" id="cd00085">
    <property type="entry name" value="HNHc"/>
    <property type="match status" value="1"/>
</dbReference>
<dbReference type="Pfam" id="PF14279">
    <property type="entry name" value="HNH_5"/>
    <property type="match status" value="1"/>
</dbReference>
<dbReference type="PANTHER" id="PTHR33877">
    <property type="entry name" value="SLL1193 PROTEIN"/>
    <property type="match status" value="1"/>
</dbReference>
<dbReference type="GO" id="GO:0004519">
    <property type="term" value="F:endonuclease activity"/>
    <property type="evidence" value="ECO:0007669"/>
    <property type="project" value="UniProtKB-KW"/>
</dbReference>
<dbReference type="EMBL" id="QJKF01000014">
    <property type="protein sequence ID" value="PXX58407.1"/>
    <property type="molecule type" value="Genomic_DNA"/>
</dbReference>
<name>A0A318JWF3_9NOCA</name>
<keyword evidence="2" id="KW-0378">Hydrolase</keyword>